<dbReference type="KEGG" id="mdn:JT25_003080"/>
<feature type="domain" description="TraK C-terminal" evidence="2">
    <location>
        <begin position="198"/>
        <end position="304"/>
    </location>
</feature>
<feature type="signal peptide" evidence="1">
    <location>
        <begin position="1"/>
        <end position="19"/>
    </location>
</feature>
<gene>
    <name evidence="3" type="ORF">JT25_003080</name>
</gene>
<dbReference type="RefSeq" id="WP_036277912.1">
    <property type="nucleotide sequence ID" value="NZ_CP014476.1"/>
</dbReference>
<organism evidence="3 4">
    <name type="scientific">Methylomonas denitrificans</name>
    <dbReference type="NCBI Taxonomy" id="1538553"/>
    <lineage>
        <taxon>Bacteria</taxon>
        <taxon>Pseudomonadati</taxon>
        <taxon>Pseudomonadota</taxon>
        <taxon>Gammaproteobacteria</taxon>
        <taxon>Methylococcales</taxon>
        <taxon>Methylococcaceae</taxon>
        <taxon>Methylomonas</taxon>
    </lineage>
</organism>
<keyword evidence="4" id="KW-1185">Reference proteome</keyword>
<protein>
    <submittedName>
        <fullName evidence="3">TraK protein</fullName>
    </submittedName>
</protein>
<proteinExistence type="predicted"/>
<dbReference type="STRING" id="1538553.JT25_003080"/>
<dbReference type="EMBL" id="CP014476">
    <property type="protein sequence ID" value="AMK75481.1"/>
    <property type="molecule type" value="Genomic_DNA"/>
</dbReference>
<evidence type="ECO:0000256" key="1">
    <source>
        <dbReference type="SAM" id="SignalP"/>
    </source>
</evidence>
<name>A0A140E507_9GAMM</name>
<keyword evidence="1" id="KW-0732">Signal</keyword>
<accession>A0A140E507</accession>
<dbReference type="Pfam" id="PF23536">
    <property type="entry name" value="TraK_C"/>
    <property type="match status" value="1"/>
</dbReference>
<evidence type="ECO:0000313" key="3">
    <source>
        <dbReference type="EMBL" id="AMK75481.1"/>
    </source>
</evidence>
<dbReference type="Proteomes" id="UP000030512">
    <property type="component" value="Chromosome"/>
</dbReference>
<evidence type="ECO:0000259" key="2">
    <source>
        <dbReference type="Pfam" id="PF23536"/>
    </source>
</evidence>
<sequence>MKRLMHPWLLLSLANGAWASDDLPVTVLPPVTTVAEESSASPSPTVSPSHPDLGIELPPVDASVLKAAQLQAAASNAVSTTSIGPQHILVKPGINELMPIAVGHLNRLVTPFEHPVVTTTSQATTSTKGKIVYVATADETPVTLYITPGDNQDIALSLTLIPKRIPAREIHLDLDKDSYQLLNQWQRADSASRTTSQQEQAYISQLKTLFQDLGLQKTPAGYSLRAPKPQEQIRCLQDRVQIKTGQVLEGQDRLILVGLAKNTGGAMLEFDERSCATTQQDVLAISVWPNVVLKPQEATELYVVVRQAPEASVSLRPSLLNGGQR</sequence>
<reference evidence="3 4" key="1">
    <citation type="journal article" date="2015" name="Environ. Microbiol.">
        <title>Methane oxidation coupled to nitrate reduction under hypoxia by the Gammaproteobacterium Methylomonas denitrificans, sp. nov. type strain FJG1.</title>
        <authorList>
            <person name="Kits K.D."/>
            <person name="Klotz M.G."/>
            <person name="Stein L.Y."/>
        </authorList>
    </citation>
    <scope>NUCLEOTIDE SEQUENCE [LARGE SCALE GENOMIC DNA]</scope>
    <source>
        <strain evidence="3 4">FJG1</strain>
    </source>
</reference>
<evidence type="ECO:0000313" key="4">
    <source>
        <dbReference type="Proteomes" id="UP000030512"/>
    </source>
</evidence>
<dbReference type="OrthoDB" id="5298536at2"/>
<feature type="chain" id="PRO_5007807309" evidence="1">
    <location>
        <begin position="20"/>
        <end position="325"/>
    </location>
</feature>
<dbReference type="InterPro" id="IPR055397">
    <property type="entry name" value="TraK_C"/>
</dbReference>
<dbReference type="AlphaFoldDB" id="A0A140E507"/>